<feature type="transmembrane region" description="Helical" evidence="2">
    <location>
        <begin position="225"/>
        <end position="249"/>
    </location>
</feature>
<keyword evidence="2" id="KW-1133">Transmembrane helix</keyword>
<feature type="domain" description="DUF3533" evidence="3">
    <location>
        <begin position="163"/>
        <end position="358"/>
    </location>
</feature>
<sequence length="488" mass="54268">MAFYPAGRRSHPSIHDPAIRSLRLGVLKAAVINFIILQILFLGLFCYLFGSLFQETTHIHNLNVVFVDYDTGGTIGQAIRTAYNHLQGPGFPTLTEHPPSQYPTPESIRHAVCNIQYWGGLYITANASALLAAAFTGTTYNPNNVLTLIWNGARYPTPSFLTTLTTPWTLTSNNIQPTPQGSRLIYNTLVIILILIQEFFYLGYLNTVYTQFHLYTSVSSHRIATIRQLISATYTLIGSLCTTAAIWAFKHGWSINTAQFFLSWATLWLFAHLNFLVLDVFTVWLPLPVVPMALISWIVVNVTSILLPFELQPMFYKGGYALPAHAAFQVLVDVWSGGCNPLLGYAVPVMLAYEVLGVLGSVVGVYRRAHFAVLAETEREGKEREKEKETVVDGGAGVNAERKGGEGVGDGEGEDEARRESEGPSEETARERESMRERQTQESADLERRRTATLPEEGLGERILQEMSRVETSSRQSVGPCLDLPFKE</sequence>
<feature type="transmembrane region" description="Helical" evidence="2">
    <location>
        <begin position="261"/>
        <end position="283"/>
    </location>
</feature>
<dbReference type="PANTHER" id="PTHR34814">
    <property type="entry name" value="NITROSOGUANIDINE RESISTANCE PROTEIN SNG1"/>
    <property type="match status" value="1"/>
</dbReference>
<feature type="transmembrane region" description="Helical" evidence="2">
    <location>
        <begin position="30"/>
        <end position="50"/>
    </location>
</feature>
<feature type="compositionally biased region" description="Basic and acidic residues" evidence="1">
    <location>
        <begin position="416"/>
        <end position="450"/>
    </location>
</feature>
<feature type="transmembrane region" description="Helical" evidence="2">
    <location>
        <begin position="342"/>
        <end position="366"/>
    </location>
</feature>
<keyword evidence="2" id="KW-0812">Transmembrane</keyword>
<dbReference type="EMBL" id="MSFL01000034">
    <property type="protein sequence ID" value="PWY69103.1"/>
    <property type="molecule type" value="Genomic_DNA"/>
</dbReference>
<proteinExistence type="predicted"/>
<keyword evidence="5" id="KW-1185">Reference proteome</keyword>
<dbReference type="OrthoDB" id="2140105at2759"/>
<dbReference type="InterPro" id="IPR053001">
    <property type="entry name" value="MNNG_permease-like"/>
</dbReference>
<gene>
    <name evidence="4" type="ORF">BO70DRAFT_432600</name>
</gene>
<evidence type="ECO:0000256" key="1">
    <source>
        <dbReference type="SAM" id="MobiDB-lite"/>
    </source>
</evidence>
<accession>A0A317V497</accession>
<feature type="region of interest" description="Disordered" evidence="1">
    <location>
        <begin position="377"/>
        <end position="488"/>
    </location>
</feature>
<dbReference type="RefSeq" id="XP_025395459.1">
    <property type="nucleotide sequence ID" value="XM_025548334.1"/>
</dbReference>
<dbReference type="InterPro" id="IPR022703">
    <property type="entry name" value="DUF3533"/>
</dbReference>
<dbReference type="Proteomes" id="UP000247233">
    <property type="component" value="Unassembled WGS sequence"/>
</dbReference>
<evidence type="ECO:0000313" key="4">
    <source>
        <dbReference type="EMBL" id="PWY69103.1"/>
    </source>
</evidence>
<evidence type="ECO:0000313" key="5">
    <source>
        <dbReference type="Proteomes" id="UP000247233"/>
    </source>
</evidence>
<keyword evidence="2" id="KW-0472">Membrane</keyword>
<dbReference type="VEuPathDB" id="FungiDB:BO70DRAFT_432600"/>
<dbReference type="Pfam" id="PF12051">
    <property type="entry name" value="DUF3533"/>
    <property type="match status" value="2"/>
</dbReference>
<feature type="domain" description="DUF3533" evidence="3">
    <location>
        <begin position="33"/>
        <end position="157"/>
    </location>
</feature>
<name>A0A317V497_9EURO</name>
<comment type="caution">
    <text evidence="4">The sequence shown here is derived from an EMBL/GenBank/DDBJ whole genome shotgun (WGS) entry which is preliminary data.</text>
</comment>
<organism evidence="4 5">
    <name type="scientific">Aspergillus heteromorphus CBS 117.55</name>
    <dbReference type="NCBI Taxonomy" id="1448321"/>
    <lineage>
        <taxon>Eukaryota</taxon>
        <taxon>Fungi</taxon>
        <taxon>Dikarya</taxon>
        <taxon>Ascomycota</taxon>
        <taxon>Pezizomycotina</taxon>
        <taxon>Eurotiomycetes</taxon>
        <taxon>Eurotiomycetidae</taxon>
        <taxon>Eurotiales</taxon>
        <taxon>Aspergillaceae</taxon>
        <taxon>Aspergillus</taxon>
        <taxon>Aspergillus subgen. Circumdati</taxon>
    </lineage>
</organism>
<reference evidence="4 5" key="1">
    <citation type="submission" date="2016-12" db="EMBL/GenBank/DDBJ databases">
        <title>The genomes of Aspergillus section Nigri reveals drivers in fungal speciation.</title>
        <authorList>
            <consortium name="DOE Joint Genome Institute"/>
            <person name="Vesth T.C."/>
            <person name="Nybo J."/>
            <person name="Theobald S."/>
            <person name="Brandl J."/>
            <person name="Frisvad J.C."/>
            <person name="Nielsen K.F."/>
            <person name="Lyhne E.K."/>
            <person name="Kogle M.E."/>
            <person name="Kuo A."/>
            <person name="Riley R."/>
            <person name="Clum A."/>
            <person name="Nolan M."/>
            <person name="Lipzen A."/>
            <person name="Salamov A."/>
            <person name="Henrissat B."/>
            <person name="Wiebenga A."/>
            <person name="De Vries R.P."/>
            <person name="Grigoriev I.V."/>
            <person name="Mortensen U.H."/>
            <person name="Andersen M.R."/>
            <person name="Baker S.E."/>
        </authorList>
    </citation>
    <scope>NUCLEOTIDE SEQUENCE [LARGE SCALE GENOMIC DNA]</scope>
    <source>
        <strain evidence="4 5">CBS 117.55</strain>
    </source>
</reference>
<evidence type="ECO:0000259" key="3">
    <source>
        <dbReference type="Pfam" id="PF12051"/>
    </source>
</evidence>
<protein>
    <submittedName>
        <fullName evidence="4">Nitrosoguanidine resistance protein SNG1</fullName>
    </submittedName>
</protein>
<dbReference type="AlphaFoldDB" id="A0A317V497"/>
<evidence type="ECO:0000256" key="2">
    <source>
        <dbReference type="SAM" id="Phobius"/>
    </source>
</evidence>
<dbReference type="PANTHER" id="PTHR34814:SF2">
    <property type="entry name" value="DUF3533 DOMAIN-CONTAINING PROTEIN"/>
    <property type="match status" value="1"/>
</dbReference>
<feature type="transmembrane region" description="Helical" evidence="2">
    <location>
        <begin position="184"/>
        <end position="205"/>
    </location>
</feature>
<dbReference type="STRING" id="1448321.A0A317V497"/>
<dbReference type="GeneID" id="37070571"/>
<dbReference type="GO" id="GO:0016020">
    <property type="term" value="C:membrane"/>
    <property type="evidence" value="ECO:0007669"/>
    <property type="project" value="TreeGrafter"/>
</dbReference>
<feature type="transmembrane region" description="Helical" evidence="2">
    <location>
        <begin position="289"/>
        <end position="307"/>
    </location>
</feature>
<feature type="compositionally biased region" description="Basic and acidic residues" evidence="1">
    <location>
        <begin position="377"/>
        <end position="391"/>
    </location>
</feature>